<evidence type="ECO:0000256" key="1">
    <source>
        <dbReference type="SAM" id="MobiDB-lite"/>
    </source>
</evidence>
<feature type="compositionally biased region" description="Polar residues" evidence="1">
    <location>
        <begin position="1"/>
        <end position="11"/>
    </location>
</feature>
<sequence>MSQDDTGSVQSLDDVRASLENGNSTEQLKVIGEQIIEVADTMDMNSEGKARFATNAINEARALQQEGREPRAEIREEAKSRSDGEQLNKDQEVERDLAASMKGFEKMAELDRTDRGAMSIEQRAEHADKLNEVHLAAEITYAAALENIRNGNGLDAAAQFAEKHADTSPGIARQVARAAEQSRDVGGLDSPEQNSEAIQRAIEQPDSDRFRFELVAMDHYRNDPDKRKEHFDRSIELAERGIGTGYAELVVSGKVDSSLDGQEKGQLGVALEKYAERNDTMQAHIRHEVEGNQERSQEREMHKDAGPDR</sequence>
<name>A0AA97F9Q9_9SPHN</name>
<feature type="compositionally biased region" description="Basic and acidic residues" evidence="1">
    <location>
        <begin position="66"/>
        <end position="100"/>
    </location>
</feature>
<evidence type="ECO:0000313" key="2">
    <source>
        <dbReference type="EMBL" id="WOE76751.1"/>
    </source>
</evidence>
<feature type="region of interest" description="Disordered" evidence="1">
    <location>
        <begin position="61"/>
        <end position="100"/>
    </location>
</feature>
<dbReference type="RefSeq" id="WP_317084711.1">
    <property type="nucleotide sequence ID" value="NZ_CP136595.1"/>
</dbReference>
<keyword evidence="3" id="KW-1185">Reference proteome</keyword>
<organism evidence="2 3">
    <name type="scientific">Alterisphingorhabdus coralli</name>
    <dbReference type="NCBI Taxonomy" id="3071408"/>
    <lineage>
        <taxon>Bacteria</taxon>
        <taxon>Pseudomonadati</taxon>
        <taxon>Pseudomonadota</taxon>
        <taxon>Alphaproteobacteria</taxon>
        <taxon>Sphingomonadales</taxon>
        <taxon>Sphingomonadaceae</taxon>
        <taxon>Alterisphingorhabdus (ex Yan et al. 2024)</taxon>
    </lineage>
</organism>
<dbReference type="KEGG" id="acoa:RB602_15305"/>
<dbReference type="EMBL" id="CP136595">
    <property type="protein sequence ID" value="WOE76751.1"/>
    <property type="molecule type" value="Genomic_DNA"/>
</dbReference>
<reference evidence="2 3" key="1">
    <citation type="submission" date="2023-10" db="EMBL/GenBank/DDBJ databases">
        <title>Complete genome sequence of a Sphingomonadaceae bacterium.</title>
        <authorList>
            <person name="Yan C."/>
        </authorList>
    </citation>
    <scope>NUCLEOTIDE SEQUENCE [LARGE SCALE GENOMIC DNA]</scope>
    <source>
        <strain evidence="2 3">SCSIO 66989</strain>
        <plasmid evidence="2 3">unnamed</plasmid>
    </source>
</reference>
<keyword evidence="2" id="KW-0614">Plasmid</keyword>
<geneLocation type="plasmid" evidence="2 3">
    <name>unnamed</name>
</geneLocation>
<feature type="region of interest" description="Disordered" evidence="1">
    <location>
        <begin position="1"/>
        <end position="26"/>
    </location>
</feature>
<accession>A0AA97F9Q9</accession>
<evidence type="ECO:0000313" key="3">
    <source>
        <dbReference type="Proteomes" id="UP001302429"/>
    </source>
</evidence>
<gene>
    <name evidence="2" type="ORF">RB602_15305</name>
</gene>
<feature type="region of interest" description="Disordered" evidence="1">
    <location>
        <begin position="279"/>
        <end position="309"/>
    </location>
</feature>
<protein>
    <submittedName>
        <fullName evidence="2">Uncharacterized protein</fullName>
    </submittedName>
</protein>
<dbReference type="AlphaFoldDB" id="A0AA97F9Q9"/>
<proteinExistence type="predicted"/>
<dbReference type="Proteomes" id="UP001302429">
    <property type="component" value="Plasmid unnamed"/>
</dbReference>